<keyword evidence="1" id="KW-1133">Transmembrane helix</keyword>
<reference evidence="3" key="1">
    <citation type="submission" date="2020-12" db="EMBL/GenBank/DDBJ databases">
        <title>Hymenobacter sp.</title>
        <authorList>
            <person name="Kim M.K."/>
        </authorList>
    </citation>
    <scope>NUCLEOTIDE SEQUENCE [LARGE SCALE GENOMIC DNA]</scope>
    <source>
        <strain evidence="3">BT553</strain>
    </source>
</reference>
<dbReference type="RefSeq" id="WP_199041058.1">
    <property type="nucleotide sequence ID" value="NZ_JAELXS010000014.1"/>
</dbReference>
<feature type="transmembrane region" description="Helical" evidence="1">
    <location>
        <begin position="507"/>
        <end position="528"/>
    </location>
</feature>
<feature type="transmembrane region" description="Helical" evidence="1">
    <location>
        <begin position="473"/>
        <end position="495"/>
    </location>
</feature>
<keyword evidence="1" id="KW-0472">Membrane</keyword>
<gene>
    <name evidence="2" type="ORF">JAO74_17065</name>
</gene>
<evidence type="ECO:0000256" key="1">
    <source>
        <dbReference type="SAM" id="Phobius"/>
    </source>
</evidence>
<evidence type="ECO:0000313" key="3">
    <source>
        <dbReference type="Proteomes" id="UP000640426"/>
    </source>
</evidence>
<sequence>MSNLALTARGTDSVPINASFIGVATAAPIGVGVTGHRLERLAAVDLPELATRLADVMRAIETAAPGRRFRLVGSLAEGADMIAADAALARGWQLDTVLPFAREDYANDFDGTGAVDLGQGLDRSANVLELPGRRDDPGGEAAAYERAGRVVLTQCDLLLAIWDGDPPRGRGGAAQIVAEAVAHAIPVLVVHPDTAKAPVLLWSGLNSHDSGPEAVDTVARGGLVDLPRLMARLALALPTADKPRERRVAPDAPPMFTVAYPLLLALTGVRRLRVADLRKPCPAPRLSPAGPSSALDARIDGQLWPQFDRADCEASLAAQQFRSAFVSSFALAAIAVTLALLGLLVPVAVKPLLAAGEFTSIAIILIVTQWGARAGWHQRWLDQRTLAEELRCLAVSASLGDLFLRGAHAHDSEVAGQERRDIARRIGLPSARVDAAYMASAHANLVALLDDQIGYVRREAARMHMLEHRLHRLGGALFMITALICAGVLGIEMVWTLTHAPGANHALPLGITVISASLPAIGAAIYGIRMQGDFAGAARRNASLAVQLDEVRRVAQDEAPSFDQLRRLIRRTAELLTADLSQWVRATKARPLSLPG</sequence>
<proteinExistence type="predicted"/>
<feature type="transmembrane region" description="Helical" evidence="1">
    <location>
        <begin position="252"/>
        <end position="269"/>
    </location>
</feature>
<name>A0ABS0XTZ2_9SPHN</name>
<organism evidence="2 3">
    <name type="scientific">Sphingomonas mollis</name>
    <dbReference type="NCBI Taxonomy" id="2795726"/>
    <lineage>
        <taxon>Bacteria</taxon>
        <taxon>Pseudomonadati</taxon>
        <taxon>Pseudomonadota</taxon>
        <taxon>Alphaproteobacteria</taxon>
        <taxon>Sphingomonadales</taxon>
        <taxon>Sphingomonadaceae</taxon>
        <taxon>Sphingomonas</taxon>
    </lineage>
</organism>
<evidence type="ECO:0000313" key="2">
    <source>
        <dbReference type="EMBL" id="MBJ6123499.1"/>
    </source>
</evidence>
<comment type="caution">
    <text evidence="2">The sequence shown here is derived from an EMBL/GenBank/DDBJ whole genome shotgun (WGS) entry which is preliminary data.</text>
</comment>
<dbReference type="Gene3D" id="3.40.50.450">
    <property type="match status" value="1"/>
</dbReference>
<feature type="transmembrane region" description="Helical" evidence="1">
    <location>
        <begin position="324"/>
        <end position="345"/>
    </location>
</feature>
<feature type="transmembrane region" description="Helical" evidence="1">
    <location>
        <begin position="351"/>
        <end position="372"/>
    </location>
</feature>
<dbReference type="Proteomes" id="UP000640426">
    <property type="component" value="Unassembled WGS sequence"/>
</dbReference>
<keyword evidence="3" id="KW-1185">Reference proteome</keyword>
<dbReference type="SUPFAM" id="SSF102405">
    <property type="entry name" value="MCP/YpsA-like"/>
    <property type="match status" value="1"/>
</dbReference>
<accession>A0ABS0XTZ2</accession>
<keyword evidence="1" id="KW-0812">Transmembrane</keyword>
<dbReference type="EMBL" id="JAELXS010000014">
    <property type="protein sequence ID" value="MBJ6123499.1"/>
    <property type="molecule type" value="Genomic_DNA"/>
</dbReference>
<protein>
    <submittedName>
        <fullName evidence="2">DUF4231 domain-containing protein</fullName>
    </submittedName>
</protein>